<dbReference type="InterPro" id="IPR050367">
    <property type="entry name" value="APC_superfamily"/>
</dbReference>
<dbReference type="Pfam" id="PF13520">
    <property type="entry name" value="AA_permease_2"/>
    <property type="match status" value="1"/>
</dbReference>
<name>A0ABS8BKI2_9NEIS</name>
<feature type="transmembrane region" description="Helical" evidence="6">
    <location>
        <begin position="240"/>
        <end position="265"/>
    </location>
</feature>
<comment type="caution">
    <text evidence="7">The sequence shown here is derived from an EMBL/GenBank/DDBJ whole genome shotgun (WGS) entry which is preliminary data.</text>
</comment>
<organism evidence="7 8">
    <name type="scientific">Deefgea salmonis</name>
    <dbReference type="NCBI Taxonomy" id="2875502"/>
    <lineage>
        <taxon>Bacteria</taxon>
        <taxon>Pseudomonadati</taxon>
        <taxon>Pseudomonadota</taxon>
        <taxon>Betaproteobacteria</taxon>
        <taxon>Neisseriales</taxon>
        <taxon>Chitinibacteraceae</taxon>
        <taxon>Deefgea</taxon>
    </lineage>
</organism>
<keyword evidence="2" id="KW-1003">Cell membrane</keyword>
<evidence type="ECO:0000313" key="7">
    <source>
        <dbReference type="EMBL" id="MCB5196232.1"/>
    </source>
</evidence>
<accession>A0ABS8BKI2</accession>
<evidence type="ECO:0000256" key="3">
    <source>
        <dbReference type="ARBA" id="ARBA00022692"/>
    </source>
</evidence>
<dbReference type="PANTHER" id="PTHR42770:SF7">
    <property type="entry name" value="MEMBRANE PROTEIN"/>
    <property type="match status" value="1"/>
</dbReference>
<evidence type="ECO:0000256" key="1">
    <source>
        <dbReference type="ARBA" id="ARBA00004651"/>
    </source>
</evidence>
<dbReference type="PIRSF" id="PIRSF006060">
    <property type="entry name" value="AA_transporter"/>
    <property type="match status" value="1"/>
</dbReference>
<evidence type="ECO:0000256" key="5">
    <source>
        <dbReference type="ARBA" id="ARBA00023136"/>
    </source>
</evidence>
<evidence type="ECO:0000256" key="2">
    <source>
        <dbReference type="ARBA" id="ARBA00022475"/>
    </source>
</evidence>
<feature type="transmembrane region" description="Helical" evidence="6">
    <location>
        <begin position="392"/>
        <end position="413"/>
    </location>
</feature>
<feature type="transmembrane region" description="Helical" evidence="6">
    <location>
        <begin position="45"/>
        <end position="71"/>
    </location>
</feature>
<keyword evidence="5 6" id="KW-0472">Membrane</keyword>
<dbReference type="Gene3D" id="1.20.1740.10">
    <property type="entry name" value="Amino acid/polyamine transporter I"/>
    <property type="match status" value="1"/>
</dbReference>
<evidence type="ECO:0000256" key="4">
    <source>
        <dbReference type="ARBA" id="ARBA00022989"/>
    </source>
</evidence>
<dbReference type="Proteomes" id="UP001198034">
    <property type="component" value="Unassembled WGS sequence"/>
</dbReference>
<dbReference type="InterPro" id="IPR002293">
    <property type="entry name" value="AA/rel_permease1"/>
</dbReference>
<evidence type="ECO:0000256" key="6">
    <source>
        <dbReference type="SAM" id="Phobius"/>
    </source>
</evidence>
<proteinExistence type="predicted"/>
<keyword evidence="8" id="KW-1185">Reference proteome</keyword>
<feature type="transmembrane region" description="Helical" evidence="6">
    <location>
        <begin position="20"/>
        <end position="39"/>
    </location>
</feature>
<dbReference type="RefSeq" id="WP_226763992.1">
    <property type="nucleotide sequence ID" value="NZ_JAJAWG010000003.1"/>
</dbReference>
<reference evidence="7 8" key="1">
    <citation type="submission" date="2021-10" db="EMBL/GenBank/DDBJ databases">
        <authorList>
            <person name="Chen M."/>
        </authorList>
    </citation>
    <scope>NUCLEOTIDE SEQUENCE [LARGE SCALE GENOMIC DNA]</scope>
    <source>
        <strain evidence="7 8">H3-26</strain>
    </source>
</reference>
<feature type="transmembrane region" description="Helical" evidence="6">
    <location>
        <begin position="285"/>
        <end position="313"/>
    </location>
</feature>
<sequence length="447" mass="48712">MPVESKLNTAESSVAINNKIGFISIFLLGINGIIGSGIFLLPNQIYAKIGVASIAIVLIASLLVLVIALCYAELASKFTENGAAWIYSYRAFGRFVGFEVGFYAWILGIIILSSEIAGFLTALAGFFPELKNNYVYDLSALLICIFLIVVNYFGVSLSRLLNDFSSVSKLIVIFLFVFVGVFFIDINNFKPFLLPKVVSDDSFYSSFGAALGIIFYAFTGFSFLPIAAARMKNPQKNIPLALILVIMTCSVIYFLLVAVSISVLGKNLEFSSLPVADAFSKMVGNWGYNLIVIGMLISIGGVILAFSFSVPLIASSLALQHQLLPEFMGRKNKYNRPVNALVITFCLCSLLLLSGDYLFLISLAVFASFVQYIPTALSVIKLRSDQTLPTGFVIPGGTCIPILALCASIYLLSNFSLKIFLFGCAGLIVGAIVYFIQWKYVKFNSSN</sequence>
<feature type="transmembrane region" description="Helical" evidence="6">
    <location>
        <begin position="134"/>
        <end position="155"/>
    </location>
</feature>
<feature type="transmembrane region" description="Helical" evidence="6">
    <location>
        <begin position="334"/>
        <end position="353"/>
    </location>
</feature>
<feature type="transmembrane region" description="Helical" evidence="6">
    <location>
        <begin position="204"/>
        <end position="228"/>
    </location>
</feature>
<feature type="transmembrane region" description="Helical" evidence="6">
    <location>
        <begin position="102"/>
        <end position="128"/>
    </location>
</feature>
<protein>
    <submittedName>
        <fullName evidence="7">APC family permease</fullName>
    </submittedName>
</protein>
<dbReference type="PANTHER" id="PTHR42770">
    <property type="entry name" value="AMINO ACID TRANSPORTER-RELATED"/>
    <property type="match status" value="1"/>
</dbReference>
<keyword evidence="4 6" id="KW-1133">Transmembrane helix</keyword>
<gene>
    <name evidence="7" type="ORF">LG219_08065</name>
</gene>
<keyword evidence="3 6" id="KW-0812">Transmembrane</keyword>
<feature type="transmembrane region" description="Helical" evidence="6">
    <location>
        <begin position="419"/>
        <end position="436"/>
    </location>
</feature>
<dbReference type="EMBL" id="JAJAWG010000003">
    <property type="protein sequence ID" value="MCB5196232.1"/>
    <property type="molecule type" value="Genomic_DNA"/>
</dbReference>
<comment type="subcellular location">
    <subcellularLocation>
        <location evidence="1">Cell membrane</location>
        <topology evidence="1">Multi-pass membrane protein</topology>
    </subcellularLocation>
</comment>
<evidence type="ECO:0000313" key="8">
    <source>
        <dbReference type="Proteomes" id="UP001198034"/>
    </source>
</evidence>
<feature type="transmembrane region" description="Helical" evidence="6">
    <location>
        <begin position="167"/>
        <end position="184"/>
    </location>
</feature>